<evidence type="ECO:0000256" key="7">
    <source>
        <dbReference type="SAM" id="Phobius"/>
    </source>
</evidence>
<evidence type="ECO:0000313" key="10">
    <source>
        <dbReference type="Proteomes" id="UP000501179"/>
    </source>
</evidence>
<evidence type="ECO:0000313" key="9">
    <source>
        <dbReference type="EMBL" id="QIQ02366.1"/>
    </source>
</evidence>
<dbReference type="PROSITE" id="PS51318">
    <property type="entry name" value="TAT"/>
    <property type="match status" value="1"/>
</dbReference>
<comment type="similarity">
    <text evidence="1 5">Belongs to the peptidase S8 family.</text>
</comment>
<protein>
    <submittedName>
        <fullName evidence="9">S8 family serine peptidase</fullName>
    </submittedName>
</protein>
<keyword evidence="3" id="KW-0378">Hydrolase</keyword>
<comment type="caution">
    <text evidence="5">Lacks conserved residue(s) required for the propagation of feature annotation.</text>
</comment>
<sequence>MTAGMSPSPKRGSRFRPARRQLLCVVAALSAWTLGIAGTAPGASADERSKQWYLDAMHAEAMWKVTTGEGIKVAVIDSGVNPSTPSLKGQVLKGANATTEDGSGSTADTNGQGTTTAELIAGTGKGGGLRGLAPGAKIIPIKLPLLKHDELPQINDPLKQAIRAAADTDAQIINISIANEHVIGVDMFGQHTALEYALSKGKLLVAGTGDNAKEGNKAQYPAAFPEVVGVASGNRKGGVADFSQHGGDVDIAAPGTDIPRWCDATFKNYCDDGGGSTAAAALVSASAALVWSQHPDWTANQVLRVLYDTAGRDWGKKTLSTYLGHGLIRPREVVVNGKGNPGRPDRKLLVDEVFPVVSPSASASPSSPPKKGNPGSEAVVAGSAEKTSDGGQLGLILGGVAVVVVLAGGTFAVLRRRRTA</sequence>
<dbReference type="GO" id="GO:0004252">
    <property type="term" value="F:serine-type endopeptidase activity"/>
    <property type="evidence" value="ECO:0007669"/>
    <property type="project" value="InterPro"/>
</dbReference>
<evidence type="ECO:0000259" key="8">
    <source>
        <dbReference type="Pfam" id="PF00082"/>
    </source>
</evidence>
<feature type="compositionally biased region" description="Polar residues" evidence="6">
    <location>
        <begin position="96"/>
        <end position="114"/>
    </location>
</feature>
<feature type="domain" description="Peptidase S8/S53" evidence="8">
    <location>
        <begin position="68"/>
        <end position="326"/>
    </location>
</feature>
<dbReference type="InterPro" id="IPR036852">
    <property type="entry name" value="Peptidase_S8/S53_dom_sf"/>
</dbReference>
<dbReference type="InterPro" id="IPR050131">
    <property type="entry name" value="Peptidase_S8_subtilisin-like"/>
</dbReference>
<dbReference type="PROSITE" id="PS51892">
    <property type="entry name" value="SUBTILASE"/>
    <property type="match status" value="1"/>
</dbReference>
<dbReference type="InterPro" id="IPR015500">
    <property type="entry name" value="Peptidase_S8_subtilisin-rel"/>
</dbReference>
<evidence type="ECO:0000256" key="1">
    <source>
        <dbReference type="ARBA" id="ARBA00011073"/>
    </source>
</evidence>
<feature type="transmembrane region" description="Helical" evidence="7">
    <location>
        <begin position="393"/>
        <end position="414"/>
    </location>
</feature>
<dbReference type="KEGG" id="slia:HA039_08635"/>
<keyword evidence="2" id="KW-0645">Protease</keyword>
<keyword evidence="10" id="KW-1185">Reference proteome</keyword>
<keyword evidence="4" id="KW-0720">Serine protease</keyword>
<feature type="region of interest" description="Disordered" evidence="6">
    <location>
        <begin position="359"/>
        <end position="384"/>
    </location>
</feature>
<dbReference type="Proteomes" id="UP000501179">
    <property type="component" value="Chromosome"/>
</dbReference>
<accession>A0A6G9GWB5</accession>
<dbReference type="PRINTS" id="PR00723">
    <property type="entry name" value="SUBTILISIN"/>
</dbReference>
<evidence type="ECO:0000256" key="5">
    <source>
        <dbReference type="PROSITE-ProRule" id="PRU01240"/>
    </source>
</evidence>
<organism evidence="9 10">
    <name type="scientific">Streptomyces liangshanensis</name>
    <dbReference type="NCBI Taxonomy" id="2717324"/>
    <lineage>
        <taxon>Bacteria</taxon>
        <taxon>Bacillati</taxon>
        <taxon>Actinomycetota</taxon>
        <taxon>Actinomycetes</taxon>
        <taxon>Kitasatosporales</taxon>
        <taxon>Streptomycetaceae</taxon>
        <taxon>Streptomyces</taxon>
    </lineage>
</organism>
<keyword evidence="7" id="KW-0472">Membrane</keyword>
<evidence type="ECO:0000256" key="3">
    <source>
        <dbReference type="ARBA" id="ARBA00022801"/>
    </source>
</evidence>
<dbReference type="InterPro" id="IPR000209">
    <property type="entry name" value="Peptidase_S8/S53_dom"/>
</dbReference>
<feature type="region of interest" description="Disordered" evidence="6">
    <location>
        <begin position="92"/>
        <end position="114"/>
    </location>
</feature>
<dbReference type="Gene3D" id="3.40.50.200">
    <property type="entry name" value="Peptidase S8/S53 domain"/>
    <property type="match status" value="1"/>
</dbReference>
<dbReference type="SUPFAM" id="SSF52743">
    <property type="entry name" value="Subtilisin-like"/>
    <property type="match status" value="1"/>
</dbReference>
<gene>
    <name evidence="9" type="ORF">HA039_08635</name>
</gene>
<dbReference type="PANTHER" id="PTHR43806">
    <property type="entry name" value="PEPTIDASE S8"/>
    <property type="match status" value="1"/>
</dbReference>
<proteinExistence type="inferred from homology"/>
<evidence type="ECO:0000256" key="6">
    <source>
        <dbReference type="SAM" id="MobiDB-lite"/>
    </source>
</evidence>
<name>A0A6G9GWB5_9ACTN</name>
<reference evidence="9 10" key="1">
    <citation type="submission" date="2020-03" db="EMBL/GenBank/DDBJ databases">
        <title>A novel species.</title>
        <authorList>
            <person name="Gao J."/>
        </authorList>
    </citation>
    <scope>NUCLEOTIDE SEQUENCE [LARGE SCALE GENOMIC DNA]</scope>
    <source>
        <strain evidence="9 10">QMT-12</strain>
    </source>
</reference>
<evidence type="ECO:0000256" key="2">
    <source>
        <dbReference type="ARBA" id="ARBA00022670"/>
    </source>
</evidence>
<dbReference type="InterPro" id="IPR006311">
    <property type="entry name" value="TAT_signal"/>
</dbReference>
<dbReference type="AlphaFoldDB" id="A0A6G9GWB5"/>
<keyword evidence="7" id="KW-1133">Transmembrane helix</keyword>
<evidence type="ECO:0000256" key="4">
    <source>
        <dbReference type="ARBA" id="ARBA00022825"/>
    </source>
</evidence>
<dbReference type="PANTHER" id="PTHR43806:SF11">
    <property type="entry name" value="CEREVISIN-RELATED"/>
    <property type="match status" value="1"/>
</dbReference>
<dbReference type="Pfam" id="PF00082">
    <property type="entry name" value="Peptidase_S8"/>
    <property type="match status" value="1"/>
</dbReference>
<dbReference type="EMBL" id="CP050177">
    <property type="protein sequence ID" value="QIQ02366.1"/>
    <property type="molecule type" value="Genomic_DNA"/>
</dbReference>
<dbReference type="GO" id="GO:0006508">
    <property type="term" value="P:proteolysis"/>
    <property type="evidence" value="ECO:0007669"/>
    <property type="project" value="UniProtKB-KW"/>
</dbReference>
<keyword evidence="7" id="KW-0812">Transmembrane</keyword>